<evidence type="ECO:0000313" key="6">
    <source>
        <dbReference type="EMBL" id="PWV72694.1"/>
    </source>
</evidence>
<proteinExistence type="predicted"/>
<organism evidence="6 7">
    <name type="scientific">Nocardia neocaledoniensis</name>
    <dbReference type="NCBI Taxonomy" id="236511"/>
    <lineage>
        <taxon>Bacteria</taxon>
        <taxon>Bacillati</taxon>
        <taxon>Actinomycetota</taxon>
        <taxon>Actinomycetes</taxon>
        <taxon>Mycobacteriales</taxon>
        <taxon>Nocardiaceae</taxon>
        <taxon>Nocardia</taxon>
    </lineage>
</organism>
<evidence type="ECO:0000256" key="2">
    <source>
        <dbReference type="ARBA" id="ARBA00023125"/>
    </source>
</evidence>
<accession>A0A317NCQ3</accession>
<dbReference type="SUPFAM" id="SSF48498">
    <property type="entry name" value="Tetracyclin repressor-like, C-terminal domain"/>
    <property type="match status" value="1"/>
</dbReference>
<dbReference type="GO" id="GO:0003700">
    <property type="term" value="F:DNA-binding transcription factor activity"/>
    <property type="evidence" value="ECO:0007669"/>
    <property type="project" value="TreeGrafter"/>
</dbReference>
<dbReference type="EMBL" id="QGTL01000008">
    <property type="protein sequence ID" value="PWV72694.1"/>
    <property type="molecule type" value="Genomic_DNA"/>
</dbReference>
<keyword evidence="7" id="KW-1185">Reference proteome</keyword>
<dbReference type="Gene3D" id="1.10.357.10">
    <property type="entry name" value="Tetracycline Repressor, domain 2"/>
    <property type="match status" value="1"/>
</dbReference>
<dbReference type="InterPro" id="IPR009057">
    <property type="entry name" value="Homeodomain-like_sf"/>
</dbReference>
<sequence length="198" mass="22150">MSKLWNDTIEEHRRGVREAILDATWALVNERGPTSVKMSEVAERAGIGRATLYKYFPDVEAILAAWHYRQITRQVAYLGEIRDGATGPMQRLHAVFGAYGHHQRRRAQHHRHQPHGSELAILLHRSDGQVEAAQRQLHALVADLLADAGRAREIRSDVTADELATYCLHALTAADALADDQAVERLVAVVMDGLRRQA</sequence>
<keyword evidence="1" id="KW-0805">Transcription regulation</keyword>
<keyword evidence="2 4" id="KW-0238">DNA-binding</keyword>
<evidence type="ECO:0000256" key="1">
    <source>
        <dbReference type="ARBA" id="ARBA00023015"/>
    </source>
</evidence>
<dbReference type="InterPro" id="IPR049445">
    <property type="entry name" value="TetR_SbtR-like_C"/>
</dbReference>
<evidence type="ECO:0000256" key="3">
    <source>
        <dbReference type="ARBA" id="ARBA00023163"/>
    </source>
</evidence>
<dbReference type="PANTHER" id="PTHR30055">
    <property type="entry name" value="HTH-TYPE TRANSCRIPTIONAL REGULATOR RUTR"/>
    <property type="match status" value="1"/>
</dbReference>
<keyword evidence="3" id="KW-0804">Transcription</keyword>
<evidence type="ECO:0000259" key="5">
    <source>
        <dbReference type="PROSITE" id="PS50977"/>
    </source>
</evidence>
<evidence type="ECO:0000313" key="7">
    <source>
        <dbReference type="Proteomes" id="UP000246410"/>
    </source>
</evidence>
<gene>
    <name evidence="6" type="ORF">DFR69_1082</name>
</gene>
<reference evidence="6 7" key="1">
    <citation type="submission" date="2018-05" db="EMBL/GenBank/DDBJ databases">
        <title>Genomic Encyclopedia of Type Strains, Phase IV (KMG-IV): sequencing the most valuable type-strain genomes for metagenomic binning, comparative biology and taxonomic classification.</title>
        <authorList>
            <person name="Goeker M."/>
        </authorList>
    </citation>
    <scope>NUCLEOTIDE SEQUENCE [LARGE SCALE GENOMIC DNA]</scope>
    <source>
        <strain evidence="6 7">DSM 44717</strain>
    </source>
</reference>
<feature type="domain" description="HTH tetR-type" evidence="5">
    <location>
        <begin position="14"/>
        <end position="74"/>
    </location>
</feature>
<dbReference type="InterPro" id="IPR036271">
    <property type="entry name" value="Tet_transcr_reg_TetR-rel_C_sf"/>
</dbReference>
<feature type="DNA-binding region" description="H-T-H motif" evidence="4">
    <location>
        <begin position="37"/>
        <end position="56"/>
    </location>
</feature>
<dbReference type="Pfam" id="PF21597">
    <property type="entry name" value="TetR_C_43"/>
    <property type="match status" value="1"/>
</dbReference>
<dbReference type="InterPro" id="IPR050109">
    <property type="entry name" value="HTH-type_TetR-like_transc_reg"/>
</dbReference>
<name>A0A317NCQ3_9NOCA</name>
<protein>
    <submittedName>
        <fullName evidence="6">TetR family transcriptional regulator</fullName>
    </submittedName>
</protein>
<dbReference type="Pfam" id="PF00440">
    <property type="entry name" value="TetR_N"/>
    <property type="match status" value="1"/>
</dbReference>
<dbReference type="InterPro" id="IPR001647">
    <property type="entry name" value="HTH_TetR"/>
</dbReference>
<evidence type="ECO:0000256" key="4">
    <source>
        <dbReference type="PROSITE-ProRule" id="PRU00335"/>
    </source>
</evidence>
<dbReference type="PANTHER" id="PTHR30055:SF234">
    <property type="entry name" value="HTH-TYPE TRANSCRIPTIONAL REGULATOR BETI"/>
    <property type="match status" value="1"/>
</dbReference>
<dbReference type="SUPFAM" id="SSF46689">
    <property type="entry name" value="Homeodomain-like"/>
    <property type="match status" value="1"/>
</dbReference>
<dbReference type="GO" id="GO:0000976">
    <property type="term" value="F:transcription cis-regulatory region binding"/>
    <property type="evidence" value="ECO:0007669"/>
    <property type="project" value="TreeGrafter"/>
</dbReference>
<dbReference type="RefSeq" id="WP_110039364.1">
    <property type="nucleotide sequence ID" value="NZ_QGTL01000008.1"/>
</dbReference>
<dbReference type="AlphaFoldDB" id="A0A317NCQ3"/>
<dbReference type="PRINTS" id="PR00455">
    <property type="entry name" value="HTHTETR"/>
</dbReference>
<comment type="caution">
    <text evidence="6">The sequence shown here is derived from an EMBL/GenBank/DDBJ whole genome shotgun (WGS) entry which is preliminary data.</text>
</comment>
<dbReference type="Proteomes" id="UP000246410">
    <property type="component" value="Unassembled WGS sequence"/>
</dbReference>
<dbReference type="PROSITE" id="PS50977">
    <property type="entry name" value="HTH_TETR_2"/>
    <property type="match status" value="1"/>
</dbReference>